<evidence type="ECO:0000313" key="1">
    <source>
        <dbReference type="EMBL" id="MFE4106241.1"/>
    </source>
</evidence>
<gene>
    <name evidence="1" type="ORF">ACFVKH_08135</name>
</gene>
<evidence type="ECO:0008006" key="3">
    <source>
        <dbReference type="Google" id="ProtNLM"/>
    </source>
</evidence>
<comment type="caution">
    <text evidence="1">The sequence shown here is derived from an EMBL/GenBank/DDBJ whole genome shotgun (WGS) entry which is preliminary data.</text>
</comment>
<sequence length="178" mass="18837">MGLFNRIVDAVNSPEREASTGQLDSILSTVQALAQSQGVDSATTQALASIVGGYVRSNLKTTRQSQGEEQAEALVNRYSGISPSQSAVQALFNPQQQSQMVQEAAQKTGVNAGTIQAMLPILVPVILNLLKTGAVSQSGPRKSNSVLSAFLDTDRDGDFDIGDAMAMAGQYLNQNRHV</sequence>
<proteinExistence type="predicted"/>
<reference evidence="1 2" key="1">
    <citation type="submission" date="2024-10" db="EMBL/GenBank/DDBJ databases">
        <authorList>
            <person name="Ratan Roy A."/>
            <person name="Morales Sandoval P.H."/>
            <person name="De Los Santos Villalobos S."/>
            <person name="Chakraborty S."/>
            <person name="Mukherjee J."/>
        </authorList>
    </citation>
    <scope>NUCLEOTIDE SEQUENCE [LARGE SCALE GENOMIC DNA]</scope>
    <source>
        <strain evidence="1 2">S1</strain>
    </source>
</reference>
<dbReference type="EMBL" id="JBHZOL010000058">
    <property type="protein sequence ID" value="MFE4106241.1"/>
    <property type="molecule type" value="Genomic_DNA"/>
</dbReference>
<accession>A0ABW6IDK1</accession>
<name>A0ABW6IDK1_9CYAN</name>
<protein>
    <recommendedName>
        <fullName evidence="3">DUF937 domain-containing protein</fullName>
    </recommendedName>
</protein>
<keyword evidence="2" id="KW-1185">Reference proteome</keyword>
<dbReference type="RefSeq" id="WP_377963809.1">
    <property type="nucleotide sequence ID" value="NZ_JBHZOL010000058.1"/>
</dbReference>
<organism evidence="1 2">
    <name type="scientific">Almyronema epifaneia S1</name>
    <dbReference type="NCBI Taxonomy" id="2991925"/>
    <lineage>
        <taxon>Bacteria</taxon>
        <taxon>Bacillati</taxon>
        <taxon>Cyanobacteriota</taxon>
        <taxon>Cyanophyceae</taxon>
        <taxon>Nodosilineales</taxon>
        <taxon>Nodosilineaceae</taxon>
        <taxon>Almyronema</taxon>
        <taxon>Almyronema epifaneia</taxon>
    </lineage>
</organism>
<dbReference type="Proteomes" id="UP001600165">
    <property type="component" value="Unassembled WGS sequence"/>
</dbReference>
<evidence type="ECO:0000313" key="2">
    <source>
        <dbReference type="Proteomes" id="UP001600165"/>
    </source>
</evidence>